<gene>
    <name evidence="1" type="ORF">TVY486_0702210</name>
</gene>
<dbReference type="EMBL" id="HE573023">
    <property type="protein sequence ID" value="CCC48884.1"/>
    <property type="molecule type" value="Genomic_DNA"/>
</dbReference>
<protein>
    <submittedName>
        <fullName evidence="1">Uncharacterized protein</fullName>
    </submittedName>
</protein>
<evidence type="ECO:0000313" key="1">
    <source>
        <dbReference type="EMBL" id="CCC48884.1"/>
    </source>
</evidence>
<sequence length="131" mass="14296">MEEIGLIGDMQALLNALERGGESQNETWTESEVAAAPAVGSGEPASLEFKLGQLLSALQANDSDEWEGKPPQEDLGIRFDFSSVTCRENLLTAATEGQMTESQLSLDKLMEEYVEAVRDVRAVDEMSDRQA</sequence>
<proteinExistence type="predicted"/>
<organism evidence="1">
    <name type="scientific">Trypanosoma vivax (strain Y486)</name>
    <dbReference type="NCBI Taxonomy" id="1055687"/>
    <lineage>
        <taxon>Eukaryota</taxon>
        <taxon>Discoba</taxon>
        <taxon>Euglenozoa</taxon>
        <taxon>Kinetoplastea</taxon>
        <taxon>Metakinetoplastina</taxon>
        <taxon>Trypanosomatida</taxon>
        <taxon>Trypanosomatidae</taxon>
        <taxon>Trypanosoma</taxon>
        <taxon>Duttonella</taxon>
    </lineage>
</organism>
<accession>G0TY39</accession>
<reference evidence="1" key="1">
    <citation type="journal article" date="2012" name="Proc. Natl. Acad. Sci. U.S.A.">
        <title>Antigenic diversity is generated by distinct evolutionary mechanisms in African trypanosome species.</title>
        <authorList>
            <person name="Jackson A.P."/>
            <person name="Berry A."/>
            <person name="Aslett M."/>
            <person name="Allison H.C."/>
            <person name="Burton P."/>
            <person name="Vavrova-Anderson J."/>
            <person name="Brown R."/>
            <person name="Browne H."/>
            <person name="Corton N."/>
            <person name="Hauser H."/>
            <person name="Gamble J."/>
            <person name="Gilderthorp R."/>
            <person name="Marcello L."/>
            <person name="McQuillan J."/>
            <person name="Otto T.D."/>
            <person name="Quail M.A."/>
            <person name="Sanders M.J."/>
            <person name="van Tonder A."/>
            <person name="Ginger M.L."/>
            <person name="Field M.C."/>
            <person name="Barry J.D."/>
            <person name="Hertz-Fowler C."/>
            <person name="Berriman M."/>
        </authorList>
    </citation>
    <scope>NUCLEOTIDE SEQUENCE</scope>
    <source>
        <strain evidence="1">Y486</strain>
    </source>
</reference>
<dbReference type="AlphaFoldDB" id="G0TY39"/>
<name>G0TY39_TRYVY</name>